<dbReference type="GO" id="GO:0019905">
    <property type="term" value="F:syntaxin binding"/>
    <property type="evidence" value="ECO:0007669"/>
    <property type="project" value="TreeGrafter"/>
</dbReference>
<name>A0A1B2J657_PICPA</name>
<feature type="compositionally biased region" description="Basic and acidic residues" evidence="7">
    <location>
        <begin position="1218"/>
        <end position="1229"/>
    </location>
</feature>
<feature type="compositionally biased region" description="Basic and acidic residues" evidence="7">
    <location>
        <begin position="1165"/>
        <end position="1177"/>
    </location>
</feature>
<keyword evidence="4" id="KW-0653">Protein transport</keyword>
<sequence length="1380" mass="157049">MDTSIDRRDESFSESPSLNDDLLPSSSAVNTPTHRRLLSSSTLSSFRPSFDDSSISLGINRLSSQSISPLGQNSIYELVQGAERSKRHLRTISVNGGTTTVHLKGPTINDIPAVKLPKITKANPDSYKPYLDSLKDYFNEYESNNQLTEKTLETYLKQVDEEDQGANDIHQSAATDASLQDIPGVYFQEDFRLDNPRVFETVVEGSHISLQDGSSKSLANNHLLQEKLSWYLDTVEVHLINEISKSSGSFFTALDDLNKITTGSKVTAKGLLALQERVDLLDEQQAKKAISILQKIQKRINTEILEQSLLQVQTILQQADLAEATYFNGNYDKALDQIDSIRCLIKGETSKSSLAQSVVSKWPYPLQNLTGLPALSSLKHLLKNLESEIGRTYCKMFVDFLIEDLRNHYDHVSKHDTLHRLSSNLQRDNRRFNYIKSDKEINNSFQDVDALFKEKLSHFMKELSRCGELTNAFGRYEQQLLIEVKSIVRSFLPEEDSRTSSHASQTNSTQSNARNSLSDNLRLMTPREFEDMLIEIYCRVSEALRRLTIHQKVLLDMSLDFVTESDFANTSQTDIIMTLDITKSILTTIDVVQTRVSKVIGVRREQTAQISLDYFLRFYSVNGLFLYECEMINGGNTNTTALQDAIGVQTKLFNTAFHSSTLKLISESIEKEPWKSGYLPNEFQILLNQVIQSANEDPEKWINSLKFQYESNVQSDPEDIQSEERKTLSIDQDSFIVPTVVFNILRCIKNYEMLKLVFPQHTLLYYSNVCEFLRLMNVKIQQSVLKAGATRTAGLKHITSKHLVICSQLLRFLVHLIPHVKNCFLRSVKQEDKLQVAEELDKIRDLFFDHENEIFAKLVSIMTDRFGTHSAEIKRIDWSQNVQSGQCHRYMEILVKETLTICNVLQTYLPESQYTSILSGIFDNYKRLLLTEYTQVHFKDSIEKAIMMRDVDYFRAKLGDVVGYNDSGQVIWEKINSMPTDEDERMAIVMNGNIAQERKSVEVARSSLESSRAATPGKWFGRGQEDKAESKKAKDSKISPIEKEIAEVKTESREDEKNEDTTEKPMEEKKEEAIENTKGEKKEEDIENPKEEKKEEAIEKPKEKTKEEAIEDPKEEEKEATSENLNEEKVNHSSPEMVAVELSTDPEIEKGTDTKAHDFSSIVQEAEKEKVEKKTEENEPQGSNTQNTQFFTANDQLHDKVDMETDTIQEGEDANSVDEDHNHETDKLDQNVPGTSNIDSEAPETPSLQPRPLDSESQELNKNGKFEGKGIKQAGLIEETNAAPREGKTISPELNDPKDASDAQDKSEQVDQQTSLENSEEYPQETSNFHDQHSSVELTKEAEIADDRTPVENSEREEIKQNSSPKKKTKSKNKKKKGRR</sequence>
<reference evidence="9 10" key="1">
    <citation type="submission" date="2016-02" db="EMBL/GenBank/DDBJ databases">
        <title>Comparative genomic and transcriptomic foundation for Pichia pastoris.</title>
        <authorList>
            <person name="Love K.R."/>
            <person name="Shah K.A."/>
            <person name="Whittaker C.A."/>
            <person name="Wu J."/>
            <person name="Bartlett M.C."/>
            <person name="Ma D."/>
            <person name="Leeson R.L."/>
            <person name="Priest M."/>
            <person name="Young S.K."/>
            <person name="Love J.C."/>
        </authorList>
    </citation>
    <scope>NUCLEOTIDE SEQUENCE [LARGE SCALE GENOMIC DNA]</scope>
    <source>
        <strain evidence="9 10">ATCC 28485</strain>
    </source>
</reference>
<dbReference type="InterPro" id="IPR039745">
    <property type="entry name" value="Vps54"/>
</dbReference>
<keyword evidence="6" id="KW-0175">Coiled coil</keyword>
<keyword evidence="3" id="KW-0813">Transport</keyword>
<feature type="compositionally biased region" description="Low complexity" evidence="7">
    <location>
        <begin position="13"/>
        <end position="27"/>
    </location>
</feature>
<evidence type="ECO:0000256" key="5">
    <source>
        <dbReference type="ARBA" id="ARBA00023034"/>
    </source>
</evidence>
<dbReference type="InterPro" id="IPR012501">
    <property type="entry name" value="Vps54_C"/>
</dbReference>
<dbReference type="OrthoDB" id="10259024at2759"/>
<dbReference type="EMBL" id="CP014584">
    <property type="protein sequence ID" value="ANZ73471.1"/>
    <property type="molecule type" value="Genomic_DNA"/>
</dbReference>
<feature type="compositionally biased region" description="Basic and acidic residues" evidence="7">
    <location>
        <begin position="1023"/>
        <end position="1131"/>
    </location>
</feature>
<dbReference type="Pfam" id="PF07928">
    <property type="entry name" value="Vps54"/>
    <property type="match status" value="1"/>
</dbReference>
<feature type="compositionally biased region" description="Acidic residues" evidence="7">
    <location>
        <begin position="1204"/>
        <end position="1217"/>
    </location>
</feature>
<feature type="region of interest" description="Disordered" evidence="7">
    <location>
        <begin position="1005"/>
        <end position="1380"/>
    </location>
</feature>
<evidence type="ECO:0000313" key="9">
    <source>
        <dbReference type="EMBL" id="ANZ73471.1"/>
    </source>
</evidence>
<comment type="similarity">
    <text evidence="2">Belongs to the VPS54 family.</text>
</comment>
<dbReference type="GO" id="GO:0015031">
    <property type="term" value="P:protein transport"/>
    <property type="evidence" value="ECO:0007669"/>
    <property type="project" value="UniProtKB-KW"/>
</dbReference>
<feature type="compositionally biased region" description="Polar residues" evidence="7">
    <location>
        <begin position="500"/>
        <end position="517"/>
    </location>
</feature>
<feature type="region of interest" description="Disordered" evidence="7">
    <location>
        <begin position="496"/>
        <end position="517"/>
    </location>
</feature>
<evidence type="ECO:0000256" key="3">
    <source>
        <dbReference type="ARBA" id="ARBA00022448"/>
    </source>
</evidence>
<feature type="compositionally biased region" description="Basic and acidic residues" evidence="7">
    <location>
        <begin position="1295"/>
        <end position="1309"/>
    </location>
</feature>
<evidence type="ECO:0000256" key="7">
    <source>
        <dbReference type="SAM" id="MobiDB-lite"/>
    </source>
</evidence>
<feature type="domain" description="Vacuolar protein sorting-associated protein 54 C-terminal" evidence="8">
    <location>
        <begin position="733"/>
        <end position="865"/>
    </location>
</feature>
<dbReference type="GO" id="GO:0042147">
    <property type="term" value="P:retrograde transport, endosome to Golgi"/>
    <property type="evidence" value="ECO:0007669"/>
    <property type="project" value="InterPro"/>
</dbReference>
<protein>
    <submittedName>
        <fullName evidence="9">BA75_01220T0</fullName>
    </submittedName>
</protein>
<dbReference type="GO" id="GO:0000938">
    <property type="term" value="C:GARP complex"/>
    <property type="evidence" value="ECO:0007669"/>
    <property type="project" value="InterPro"/>
</dbReference>
<feature type="compositionally biased region" description="Basic and acidic residues" evidence="7">
    <location>
        <begin position="1328"/>
        <end position="1360"/>
    </location>
</feature>
<keyword evidence="5" id="KW-0333">Golgi apparatus</keyword>
<organism evidence="9 10">
    <name type="scientific">Komagataella pastoris</name>
    <name type="common">Yeast</name>
    <name type="synonym">Pichia pastoris</name>
    <dbReference type="NCBI Taxonomy" id="4922"/>
    <lineage>
        <taxon>Eukaryota</taxon>
        <taxon>Fungi</taxon>
        <taxon>Dikarya</taxon>
        <taxon>Ascomycota</taxon>
        <taxon>Saccharomycotina</taxon>
        <taxon>Pichiomycetes</taxon>
        <taxon>Pichiales</taxon>
        <taxon>Pichiaceae</taxon>
        <taxon>Komagataella</taxon>
    </lineage>
</organism>
<dbReference type="Gene3D" id="6.10.250.860">
    <property type="match status" value="1"/>
</dbReference>
<proteinExistence type="inferred from homology"/>
<dbReference type="GO" id="GO:0006896">
    <property type="term" value="P:Golgi to vacuole transport"/>
    <property type="evidence" value="ECO:0007669"/>
    <property type="project" value="TreeGrafter"/>
</dbReference>
<feature type="region of interest" description="Disordered" evidence="7">
    <location>
        <begin position="1"/>
        <end position="28"/>
    </location>
</feature>
<evidence type="ECO:0000256" key="4">
    <source>
        <dbReference type="ARBA" id="ARBA00022927"/>
    </source>
</evidence>
<accession>A0A1B2J657</accession>
<evidence type="ECO:0000259" key="8">
    <source>
        <dbReference type="Pfam" id="PF07928"/>
    </source>
</evidence>
<gene>
    <name evidence="9" type="primary">VPS54</name>
    <name evidence="9" type="ORF">ATY40_BA7501220</name>
</gene>
<evidence type="ECO:0000256" key="2">
    <source>
        <dbReference type="ARBA" id="ARBA00009150"/>
    </source>
</evidence>
<feature type="compositionally biased region" description="Basic and acidic residues" evidence="7">
    <location>
        <begin position="1147"/>
        <end position="1158"/>
    </location>
</feature>
<keyword evidence="10" id="KW-1185">Reference proteome</keyword>
<feature type="compositionally biased region" description="Basic and acidic residues" evidence="7">
    <location>
        <begin position="1"/>
        <end position="11"/>
    </location>
</feature>
<evidence type="ECO:0000256" key="6">
    <source>
        <dbReference type="ARBA" id="ARBA00023054"/>
    </source>
</evidence>
<comment type="subcellular location">
    <subcellularLocation>
        <location evidence="1">Golgi apparatus</location>
        <location evidence="1">trans-Golgi network</location>
    </subcellularLocation>
</comment>
<feature type="compositionally biased region" description="Basic residues" evidence="7">
    <location>
        <begin position="1365"/>
        <end position="1380"/>
    </location>
</feature>
<evidence type="ECO:0000256" key="1">
    <source>
        <dbReference type="ARBA" id="ARBA00004601"/>
    </source>
</evidence>
<evidence type="ECO:0000313" key="10">
    <source>
        <dbReference type="Proteomes" id="UP000094565"/>
    </source>
</evidence>
<dbReference type="GO" id="GO:0005829">
    <property type="term" value="C:cytosol"/>
    <property type="evidence" value="ECO:0007669"/>
    <property type="project" value="GOC"/>
</dbReference>
<feature type="compositionally biased region" description="Polar residues" evidence="7">
    <location>
        <begin position="1180"/>
        <end position="1195"/>
    </location>
</feature>
<dbReference type="PANTHER" id="PTHR12965">
    <property type="entry name" value="VACUOLAR PROTEIN SORTING 54"/>
    <property type="match status" value="1"/>
</dbReference>
<dbReference type="Proteomes" id="UP000094565">
    <property type="component" value="Chromosome 1"/>
</dbReference>
<dbReference type="PANTHER" id="PTHR12965:SF0">
    <property type="entry name" value="VACUOLAR PROTEIN SORTING-ASSOCIATED PROTEIN 54"/>
    <property type="match status" value="1"/>
</dbReference>